<proteinExistence type="predicted"/>
<dbReference type="InterPro" id="IPR013766">
    <property type="entry name" value="Thioredoxin_domain"/>
</dbReference>
<feature type="non-terminal residue" evidence="2">
    <location>
        <position position="1"/>
    </location>
</feature>
<accession>A0A381XUY8</accession>
<feature type="domain" description="Thioredoxin" evidence="1">
    <location>
        <begin position="15"/>
        <end position="129"/>
    </location>
</feature>
<dbReference type="Pfam" id="PF17957">
    <property type="entry name" value="Big_7"/>
    <property type="match status" value="1"/>
</dbReference>
<dbReference type="InterPro" id="IPR013783">
    <property type="entry name" value="Ig-like_fold"/>
</dbReference>
<gene>
    <name evidence="2" type="ORF">METZ01_LOCUS121453</name>
</gene>
<dbReference type="AlphaFoldDB" id="A0A381XUY8"/>
<dbReference type="SUPFAM" id="SSF52833">
    <property type="entry name" value="Thioredoxin-like"/>
    <property type="match status" value="1"/>
</dbReference>
<dbReference type="EMBL" id="UINC01016486">
    <property type="protein sequence ID" value="SVA68599.1"/>
    <property type="molecule type" value="Genomic_DNA"/>
</dbReference>
<evidence type="ECO:0000259" key="1">
    <source>
        <dbReference type="PROSITE" id="PS51352"/>
    </source>
</evidence>
<dbReference type="Gene3D" id="3.40.30.10">
    <property type="entry name" value="Glutaredoxin"/>
    <property type="match status" value="1"/>
</dbReference>
<name>A0A381XUY8_9ZZZZ</name>
<sequence length="597" mass="67692">VKRIQYILIALILCLTFVKPTPTAELAVEDFTHVVFAEEFTATWCVYCPSAAENLMKIYDDIPDEPYYHDQFFFVALITDVNDKADERMGDYPDVTGYPTVIFDGNDEKVTGGQEDTSNYEQAIDNCGQRDDTDISLDIEMEHLGADQLGVSLAMTWNEDAPLGDSTFNGYVRAYIVEKVSRYNNYDGDPYHFGFLDYAFDESVDLDPHTTKELNTIWIGGEHEDSNGDDFSDIDYENINIFVAFFNDESASADKYVLQTAFAIPPELEIDELDEVVGGVLDIHGSAVSEKSEIKNVYYRWNQDDWENSGLNPFNGDFVIPIDTEVVTNGNHELSIKVVDRGASMVQTLNLEILNDDNPPIIQIISPGEGDTVESITVLEIEVTDDNQVSDAEYRINDGNWKKMYYNEGDSYIANWNTQGADAGNGEHMITFRASDASSNKDQATVNITVFNEEDITYPYLEIINPREDFYNTRINIEVETTDPDGIGEVQYRVDNGTWRSLSLDNSNVFTSKWTPTWDGWHWLDIKSEDSQGYTTEESLRFETDSTPPTLILNSFSNDISAIAEFDLDIQDYSRLLSLKYRVNSGIWTELDKEDEN</sequence>
<feature type="non-terminal residue" evidence="2">
    <location>
        <position position="597"/>
    </location>
</feature>
<dbReference type="InterPro" id="IPR036249">
    <property type="entry name" value="Thioredoxin-like_sf"/>
</dbReference>
<evidence type="ECO:0000313" key="2">
    <source>
        <dbReference type="EMBL" id="SVA68599.1"/>
    </source>
</evidence>
<dbReference type="Gene3D" id="2.60.40.10">
    <property type="entry name" value="Immunoglobulins"/>
    <property type="match status" value="2"/>
</dbReference>
<organism evidence="2">
    <name type="scientific">marine metagenome</name>
    <dbReference type="NCBI Taxonomy" id="408172"/>
    <lineage>
        <taxon>unclassified sequences</taxon>
        <taxon>metagenomes</taxon>
        <taxon>ecological metagenomes</taxon>
    </lineage>
</organism>
<dbReference type="PROSITE" id="PS51352">
    <property type="entry name" value="THIOREDOXIN_2"/>
    <property type="match status" value="1"/>
</dbReference>
<protein>
    <recommendedName>
        <fullName evidence="1">Thioredoxin domain-containing protein</fullName>
    </recommendedName>
</protein>
<reference evidence="2" key="1">
    <citation type="submission" date="2018-05" db="EMBL/GenBank/DDBJ databases">
        <authorList>
            <person name="Lanie J.A."/>
            <person name="Ng W.-L."/>
            <person name="Kazmierczak K.M."/>
            <person name="Andrzejewski T.M."/>
            <person name="Davidsen T.M."/>
            <person name="Wayne K.J."/>
            <person name="Tettelin H."/>
            <person name="Glass J.I."/>
            <person name="Rusch D."/>
            <person name="Podicherti R."/>
            <person name="Tsui H.-C.T."/>
            <person name="Winkler M.E."/>
        </authorList>
    </citation>
    <scope>NUCLEOTIDE SEQUENCE</scope>
</reference>